<comment type="caution">
    <text evidence="1">The sequence shown here is derived from an EMBL/GenBank/DDBJ whole genome shotgun (WGS) entry which is preliminary data.</text>
</comment>
<sequence length="140" mass="15765">MLPVRSAELRLIQSGSRGEMARWLERKFTDRKVRGLNPTSVSRSPLSRLGQPDSIPVLVLFSGDISARHRNGATVERIFYRAKGLEVGHVCWTRPQFMCAVCLKRGFKFQGRLLNGPPHWFSLASGGVPLVIRKPLLRLT</sequence>
<dbReference type="InParanoid" id="A0A419PTX1"/>
<organism evidence="1 2">
    <name type="scientific">Clonorchis sinensis</name>
    <name type="common">Chinese liver fluke</name>
    <dbReference type="NCBI Taxonomy" id="79923"/>
    <lineage>
        <taxon>Eukaryota</taxon>
        <taxon>Metazoa</taxon>
        <taxon>Spiralia</taxon>
        <taxon>Lophotrochozoa</taxon>
        <taxon>Platyhelminthes</taxon>
        <taxon>Trematoda</taxon>
        <taxon>Digenea</taxon>
        <taxon>Opisthorchiida</taxon>
        <taxon>Opisthorchiata</taxon>
        <taxon>Opisthorchiidae</taxon>
        <taxon>Clonorchis</taxon>
    </lineage>
</organism>
<keyword evidence="2" id="KW-1185">Reference proteome</keyword>
<dbReference type="Proteomes" id="UP000286415">
    <property type="component" value="Unassembled WGS sequence"/>
</dbReference>
<reference evidence="1 2" key="1">
    <citation type="journal article" date="2018" name="Biotechnol. Adv.">
        <title>Improved genomic resources and new bioinformatic workflow for the carcinogenic parasite Clonorchis sinensis: Biotechnological implications.</title>
        <authorList>
            <person name="Wang D."/>
            <person name="Korhonen P.K."/>
            <person name="Gasser R.B."/>
            <person name="Young N.D."/>
        </authorList>
    </citation>
    <scope>NUCLEOTIDE SEQUENCE [LARGE SCALE GENOMIC DNA]</scope>
    <source>
        <strain evidence="1">Cs-k2</strain>
    </source>
</reference>
<proteinExistence type="predicted"/>
<gene>
    <name evidence="1" type="ORF">CSKR_103568</name>
</gene>
<reference evidence="1 2" key="2">
    <citation type="journal article" date="2021" name="Genomics">
        <title>High-quality reference genome for Clonorchis sinensis.</title>
        <authorList>
            <person name="Young N.D."/>
            <person name="Stroehlein A.J."/>
            <person name="Kinkar L."/>
            <person name="Wang T."/>
            <person name="Sohn W.M."/>
            <person name="Chang B.C.H."/>
            <person name="Kaur P."/>
            <person name="Weisz D."/>
            <person name="Dudchenko O."/>
            <person name="Aiden E.L."/>
            <person name="Korhonen P.K."/>
            <person name="Gasser R.B."/>
        </authorList>
    </citation>
    <scope>NUCLEOTIDE SEQUENCE [LARGE SCALE GENOMIC DNA]</scope>
    <source>
        <strain evidence="1">Cs-k2</strain>
    </source>
</reference>
<name>A0A419PTX1_CLOSI</name>
<evidence type="ECO:0000313" key="2">
    <source>
        <dbReference type="Proteomes" id="UP000286415"/>
    </source>
</evidence>
<accession>A0A419PTX1</accession>
<dbReference type="EMBL" id="NIRI02000056">
    <property type="protein sequence ID" value="KAG5444920.1"/>
    <property type="molecule type" value="Genomic_DNA"/>
</dbReference>
<dbReference type="AlphaFoldDB" id="A0A419PTX1"/>
<protein>
    <submittedName>
        <fullName evidence="1">Uncharacterized protein</fullName>
    </submittedName>
</protein>
<evidence type="ECO:0000313" key="1">
    <source>
        <dbReference type="EMBL" id="KAG5444920.1"/>
    </source>
</evidence>